<dbReference type="PANTHER" id="PTHR33223">
    <property type="entry name" value="CCHC-TYPE DOMAIN-CONTAINING PROTEIN"/>
    <property type="match status" value="1"/>
</dbReference>
<evidence type="ECO:0000259" key="2">
    <source>
        <dbReference type="Pfam" id="PF03732"/>
    </source>
</evidence>
<dbReference type="InterPro" id="IPR005162">
    <property type="entry name" value="Retrotrans_gag_dom"/>
</dbReference>
<name>A0ABR0UM43_REHGL</name>
<organism evidence="3 4">
    <name type="scientific">Rehmannia glutinosa</name>
    <name type="common">Chinese foxglove</name>
    <dbReference type="NCBI Taxonomy" id="99300"/>
    <lineage>
        <taxon>Eukaryota</taxon>
        <taxon>Viridiplantae</taxon>
        <taxon>Streptophyta</taxon>
        <taxon>Embryophyta</taxon>
        <taxon>Tracheophyta</taxon>
        <taxon>Spermatophyta</taxon>
        <taxon>Magnoliopsida</taxon>
        <taxon>eudicotyledons</taxon>
        <taxon>Gunneridae</taxon>
        <taxon>Pentapetalae</taxon>
        <taxon>asterids</taxon>
        <taxon>lamiids</taxon>
        <taxon>Lamiales</taxon>
        <taxon>Orobanchaceae</taxon>
        <taxon>Rehmannieae</taxon>
        <taxon>Rehmannia</taxon>
    </lineage>
</organism>
<feature type="region of interest" description="Disordered" evidence="1">
    <location>
        <begin position="250"/>
        <end position="273"/>
    </location>
</feature>
<accession>A0ABR0UM43</accession>
<keyword evidence="4" id="KW-1185">Reference proteome</keyword>
<proteinExistence type="predicted"/>
<sequence>MNAGHEALRTEMHQKFNTMQESIDKLTQLVTLSLHGKNPAESSAVTKAGLDVDILAEKSSTTNLPFHSPHLEEPHLTSKHIEIPMFTGDDPIGWLARAEQYFAIQRTREDLKVATTFISMEGPALHWLRWLQQQSPTLTWEQFKSELLEEFGGELSGPPIEQLAALRQMGSVNDYANEFRARVAQLPGLAPHVQLGLFLNGLKPENRVRLRPNDVVDLRTAMRVARSVEREIEFLSTGRVSGKNISVGIVKQGNSGHTRHPTFPPRTSGAQTTQKAARQYSHREYIDMRAKGLCFRCHQPYSPMHVCPNKSLRTLIAAEDEDEEIVRELVETNHDDNKNSQPDAAQFSLLDLPLTTINGICGQNKIKSDLF</sequence>
<comment type="caution">
    <text evidence="3">The sequence shown here is derived from an EMBL/GenBank/DDBJ whole genome shotgun (WGS) entry which is preliminary data.</text>
</comment>
<dbReference type="Proteomes" id="UP001318860">
    <property type="component" value="Unassembled WGS sequence"/>
</dbReference>
<reference evidence="3 4" key="1">
    <citation type="journal article" date="2021" name="Comput. Struct. Biotechnol. J.">
        <title>De novo genome assembly of the potent medicinal plant Rehmannia glutinosa using nanopore technology.</title>
        <authorList>
            <person name="Ma L."/>
            <person name="Dong C."/>
            <person name="Song C."/>
            <person name="Wang X."/>
            <person name="Zheng X."/>
            <person name="Niu Y."/>
            <person name="Chen S."/>
            <person name="Feng W."/>
        </authorList>
    </citation>
    <scope>NUCLEOTIDE SEQUENCE [LARGE SCALE GENOMIC DNA]</scope>
    <source>
        <strain evidence="3">DH-2019</strain>
    </source>
</reference>
<gene>
    <name evidence="3" type="ORF">DH2020_042544</name>
</gene>
<dbReference type="Pfam" id="PF03732">
    <property type="entry name" value="Retrotrans_gag"/>
    <property type="match status" value="1"/>
</dbReference>
<evidence type="ECO:0000313" key="4">
    <source>
        <dbReference type="Proteomes" id="UP001318860"/>
    </source>
</evidence>
<dbReference type="EMBL" id="JABTTQ020002480">
    <property type="protein sequence ID" value="KAK6123709.1"/>
    <property type="molecule type" value="Genomic_DNA"/>
</dbReference>
<evidence type="ECO:0000256" key="1">
    <source>
        <dbReference type="SAM" id="MobiDB-lite"/>
    </source>
</evidence>
<dbReference type="PANTHER" id="PTHR33223:SF6">
    <property type="entry name" value="CCHC-TYPE DOMAIN-CONTAINING PROTEIN"/>
    <property type="match status" value="1"/>
</dbReference>
<protein>
    <recommendedName>
        <fullName evidence="2">Retrotransposon gag domain-containing protein</fullName>
    </recommendedName>
</protein>
<evidence type="ECO:0000313" key="3">
    <source>
        <dbReference type="EMBL" id="KAK6123709.1"/>
    </source>
</evidence>
<feature type="domain" description="Retrotransposon gag" evidence="2">
    <location>
        <begin position="118"/>
        <end position="204"/>
    </location>
</feature>